<dbReference type="InterPro" id="IPR050534">
    <property type="entry name" value="Coronavir_polyprotein_1ab"/>
</dbReference>
<gene>
    <name evidence="9" type="ORF">B0T20DRAFT_491693</name>
</gene>
<keyword evidence="10" id="KW-1185">Reference proteome</keyword>
<evidence type="ECO:0000313" key="10">
    <source>
        <dbReference type="Proteomes" id="UP001281003"/>
    </source>
</evidence>
<dbReference type="GO" id="GO:0016787">
    <property type="term" value="F:hydrolase activity"/>
    <property type="evidence" value="ECO:0007669"/>
    <property type="project" value="UniProtKB-KW"/>
</dbReference>
<keyword evidence="2" id="KW-0547">Nucleotide-binding</keyword>
<evidence type="ECO:0000259" key="8">
    <source>
        <dbReference type="Pfam" id="PF13087"/>
    </source>
</evidence>
<dbReference type="PANTHER" id="PTHR43788:SF8">
    <property type="entry name" value="DNA-BINDING PROTEIN SMUBP-2"/>
    <property type="match status" value="1"/>
</dbReference>
<evidence type="ECO:0000256" key="6">
    <source>
        <dbReference type="SAM" id="Phobius"/>
    </source>
</evidence>
<feature type="transmembrane region" description="Helical" evidence="6">
    <location>
        <begin position="12"/>
        <end position="31"/>
    </location>
</feature>
<dbReference type="Gene3D" id="3.40.50.300">
    <property type="entry name" value="P-loop containing nucleotide triphosphate hydrolases"/>
    <property type="match status" value="2"/>
</dbReference>
<dbReference type="EMBL" id="JAUTDP010000019">
    <property type="protein sequence ID" value="KAK3386384.1"/>
    <property type="molecule type" value="Genomic_DNA"/>
</dbReference>
<name>A0AAE0NRV1_SORBR</name>
<dbReference type="GO" id="GO:0043139">
    <property type="term" value="F:5'-3' DNA helicase activity"/>
    <property type="evidence" value="ECO:0007669"/>
    <property type="project" value="TreeGrafter"/>
</dbReference>
<protein>
    <recommendedName>
        <fullName evidence="11">DNA2/NAM7 helicase-like C-terminal domain-containing protein</fullName>
    </recommendedName>
</protein>
<dbReference type="InterPro" id="IPR041679">
    <property type="entry name" value="DNA2/NAM7-like_C"/>
</dbReference>
<comment type="caution">
    <text evidence="9">The sequence shown here is derived from an EMBL/GenBank/DDBJ whole genome shotgun (WGS) entry which is preliminary data.</text>
</comment>
<keyword evidence="4" id="KW-0347">Helicase</keyword>
<keyword evidence="3" id="KW-0378">Hydrolase</keyword>
<comment type="similarity">
    <text evidence="1">Belongs to the DNA2/NAM7 helicase family.</text>
</comment>
<dbReference type="PANTHER" id="PTHR43788">
    <property type="entry name" value="DNA2/NAM7 HELICASE FAMILY MEMBER"/>
    <property type="match status" value="1"/>
</dbReference>
<feature type="non-terminal residue" evidence="9">
    <location>
        <position position="1"/>
    </location>
</feature>
<keyword evidence="6" id="KW-0472">Membrane</keyword>
<evidence type="ECO:0000256" key="1">
    <source>
        <dbReference type="ARBA" id="ARBA00007913"/>
    </source>
</evidence>
<dbReference type="SUPFAM" id="SSF52540">
    <property type="entry name" value="P-loop containing nucleoside triphosphate hydrolases"/>
    <property type="match status" value="1"/>
</dbReference>
<accession>A0AAE0NRV1</accession>
<feature type="domain" description="DNA2/NAM7 helicase helicase" evidence="7">
    <location>
        <begin position="612"/>
        <end position="881"/>
    </location>
</feature>
<evidence type="ECO:0000256" key="2">
    <source>
        <dbReference type="ARBA" id="ARBA00022741"/>
    </source>
</evidence>
<dbReference type="InterPro" id="IPR027417">
    <property type="entry name" value="P-loop_NTPase"/>
</dbReference>
<evidence type="ECO:0000256" key="4">
    <source>
        <dbReference type="ARBA" id="ARBA00022806"/>
    </source>
</evidence>
<dbReference type="Pfam" id="PF13087">
    <property type="entry name" value="AAA_12"/>
    <property type="match status" value="1"/>
</dbReference>
<organism evidence="9 10">
    <name type="scientific">Sordaria brevicollis</name>
    <dbReference type="NCBI Taxonomy" id="83679"/>
    <lineage>
        <taxon>Eukaryota</taxon>
        <taxon>Fungi</taxon>
        <taxon>Dikarya</taxon>
        <taxon>Ascomycota</taxon>
        <taxon>Pezizomycotina</taxon>
        <taxon>Sordariomycetes</taxon>
        <taxon>Sordariomycetidae</taxon>
        <taxon>Sordariales</taxon>
        <taxon>Sordariaceae</taxon>
        <taxon>Sordaria</taxon>
    </lineage>
</organism>
<dbReference type="Proteomes" id="UP001281003">
    <property type="component" value="Unassembled WGS sequence"/>
</dbReference>
<evidence type="ECO:0000256" key="5">
    <source>
        <dbReference type="ARBA" id="ARBA00022840"/>
    </source>
</evidence>
<dbReference type="AlphaFoldDB" id="A0AAE0NRV1"/>
<keyword evidence="6" id="KW-0812">Transmembrane</keyword>
<sequence>NASTSQVKPNRSLSGGLFFCVLVVVVSRRGVVEMKRKREAETGSGEGTTKTVFRGSIPSTTKMSAATDQKETTAKSKKVVHSWRVAAVICTTSSIAGPYIGGSKPPNDRPEAKATFTLESGLGSDLDVFLVASKSPGRSHWQGFELKFDLGASDHIESTGFGVRYEPDRLAAGIEPADQHVIVVKLPHDRSEYRITVRDITNDEELPGPIRAVANATCVTIDLLGDAKFSIDGFGIPFSNPGHPSDDWINRDAPINGGMSLLGLLRSRSLTFIVGKVSVAVPINKRDLDPLFGYPYPYPFLESREEFDIEDFRDMLQHNKGPRFRPTFVFDNDEQSVCNNGLCQVMDMFWLYNSSCEINKTKFPAYFIIDTKEAPAPAHKTMCWAVIALDETMRNQYRQYWERLTQDGKVWLALGGLDGVFQGTIVERPYFESQLEAHAFDPQHSHSDQFKYDLIVRVFVEGDDMHRLKTFNGRVEAESFKNSVTLKFDVDLTDLERKVRAVETFLPGSAPCPQPASGAEAVISDDDLEFQMALHRNIMRGTGFFQTLTSSPSLSEAMNAMTRGTEALLPKPRSIPTFNFFDIADEHLKTEILAEAISSDRLRLERYGHERHYNVALVSGPGGTGKTTALSTLTLGGLHSLNGGKVYGSGPTNTAVSNFALRVYTNGCKVIDRFNKVAPPTSRLSYPLVVRGYSNKAEVGAFKDILQKGVANDGAYTPYRRESRRRWQLALSPSNWLLAILGSKALEESQQAGCIFTLLPQHATFLHVLREEIDRGTGAVVRIRQLARGELTWGDYCNGETMSKFQLEDWFRRIIDNADVVMTTPAQAQAKWFKGFWSAAKVIGIDEAGCMDKADLCSIWGNTLRPIILAGDVKQLTPTIMELNNMEEEKITGDSTTDKEERYYKNRFGLSGRISALAWLQGLGLPTFRLLRQMRMCKGQFDLANKVFYKDYPKMLYGGYCVASHSDHAVGVLFEKFIARQNLVDTLKPSPDDSLLPIFLHMPDTWVASVGLSRLNRLQVERGLELLSNFVKEHKSKVSPKDFVVISAHKPNVQFGNSILKRFPLLAEMPPLQTADSFQGREGSICVIITGTKLGTSAGWVANENRLNVMVTRQKSGLLVIGDKRVTGPLEGSSKEMTKADQKAKNTQVTVTTEGVVEYSNIRALRAVLEYMHGNGRIVEIKRGGGYQEEAEERRLAEEDKELAQEVLAQELDVGMNMFDEEETDD</sequence>
<keyword evidence="5" id="KW-0067">ATP-binding</keyword>
<proteinExistence type="inferred from homology"/>
<evidence type="ECO:0000256" key="3">
    <source>
        <dbReference type="ARBA" id="ARBA00022801"/>
    </source>
</evidence>
<keyword evidence="6" id="KW-1133">Transmembrane helix</keyword>
<feature type="domain" description="DNA2/NAM7 helicase-like C-terminal" evidence="8">
    <location>
        <begin position="927"/>
        <end position="1124"/>
    </location>
</feature>
<evidence type="ECO:0000259" key="7">
    <source>
        <dbReference type="Pfam" id="PF13086"/>
    </source>
</evidence>
<dbReference type="Pfam" id="PF13086">
    <property type="entry name" value="AAA_11"/>
    <property type="match status" value="1"/>
</dbReference>
<dbReference type="InterPro" id="IPR041677">
    <property type="entry name" value="DNA2/NAM7_AAA_11"/>
</dbReference>
<reference evidence="9" key="1">
    <citation type="journal article" date="2023" name="Mol. Phylogenet. Evol.">
        <title>Genome-scale phylogeny and comparative genomics of the fungal order Sordariales.</title>
        <authorList>
            <person name="Hensen N."/>
            <person name="Bonometti L."/>
            <person name="Westerberg I."/>
            <person name="Brannstrom I.O."/>
            <person name="Guillou S."/>
            <person name="Cros-Aarteil S."/>
            <person name="Calhoun S."/>
            <person name="Haridas S."/>
            <person name="Kuo A."/>
            <person name="Mondo S."/>
            <person name="Pangilinan J."/>
            <person name="Riley R."/>
            <person name="LaButti K."/>
            <person name="Andreopoulos B."/>
            <person name="Lipzen A."/>
            <person name="Chen C."/>
            <person name="Yan M."/>
            <person name="Daum C."/>
            <person name="Ng V."/>
            <person name="Clum A."/>
            <person name="Steindorff A."/>
            <person name="Ohm R.A."/>
            <person name="Martin F."/>
            <person name="Silar P."/>
            <person name="Natvig D.O."/>
            <person name="Lalanne C."/>
            <person name="Gautier V."/>
            <person name="Ament-Velasquez S.L."/>
            <person name="Kruys A."/>
            <person name="Hutchinson M.I."/>
            <person name="Powell A.J."/>
            <person name="Barry K."/>
            <person name="Miller A.N."/>
            <person name="Grigoriev I.V."/>
            <person name="Debuchy R."/>
            <person name="Gladieux P."/>
            <person name="Hiltunen Thoren M."/>
            <person name="Johannesson H."/>
        </authorList>
    </citation>
    <scope>NUCLEOTIDE SEQUENCE</scope>
    <source>
        <strain evidence="9">FGSC 1904</strain>
    </source>
</reference>
<dbReference type="GO" id="GO:0005524">
    <property type="term" value="F:ATP binding"/>
    <property type="evidence" value="ECO:0007669"/>
    <property type="project" value="UniProtKB-KW"/>
</dbReference>
<evidence type="ECO:0000313" key="9">
    <source>
        <dbReference type="EMBL" id="KAK3386384.1"/>
    </source>
</evidence>
<reference evidence="9" key="2">
    <citation type="submission" date="2023-07" db="EMBL/GenBank/DDBJ databases">
        <authorList>
            <consortium name="Lawrence Berkeley National Laboratory"/>
            <person name="Haridas S."/>
            <person name="Hensen N."/>
            <person name="Bonometti L."/>
            <person name="Westerberg I."/>
            <person name="Brannstrom I.O."/>
            <person name="Guillou S."/>
            <person name="Cros-Aarteil S."/>
            <person name="Calhoun S."/>
            <person name="Kuo A."/>
            <person name="Mondo S."/>
            <person name="Pangilinan J."/>
            <person name="Riley R."/>
            <person name="LaButti K."/>
            <person name="Andreopoulos B."/>
            <person name="Lipzen A."/>
            <person name="Chen C."/>
            <person name="Yanf M."/>
            <person name="Daum C."/>
            <person name="Ng V."/>
            <person name="Clum A."/>
            <person name="Steindorff A."/>
            <person name="Ohm R."/>
            <person name="Martin F."/>
            <person name="Silar P."/>
            <person name="Natvig D."/>
            <person name="Lalanne C."/>
            <person name="Gautier V."/>
            <person name="Ament-velasquez S.L."/>
            <person name="Kruys A."/>
            <person name="Hutchinson M.I."/>
            <person name="Powell A.J."/>
            <person name="Barry K."/>
            <person name="Miller A.N."/>
            <person name="Grigoriev I.V."/>
            <person name="Debuchy R."/>
            <person name="Gladieux P."/>
            <person name="Thoren M.H."/>
            <person name="Johannesson H."/>
        </authorList>
    </citation>
    <scope>NUCLEOTIDE SEQUENCE</scope>
    <source>
        <strain evidence="9">FGSC 1904</strain>
    </source>
</reference>
<evidence type="ECO:0008006" key="11">
    <source>
        <dbReference type="Google" id="ProtNLM"/>
    </source>
</evidence>